<evidence type="ECO:0000256" key="1">
    <source>
        <dbReference type="ARBA" id="ARBA00022491"/>
    </source>
</evidence>
<dbReference type="Gene3D" id="1.10.357.10">
    <property type="entry name" value="Tetracycline Repressor, domain 2"/>
    <property type="match status" value="1"/>
</dbReference>
<dbReference type="PROSITE" id="PS50977">
    <property type="entry name" value="HTH_TETR_2"/>
    <property type="match status" value="1"/>
</dbReference>
<dbReference type="GO" id="GO:0000976">
    <property type="term" value="F:transcription cis-regulatory region binding"/>
    <property type="evidence" value="ECO:0007669"/>
    <property type="project" value="TreeGrafter"/>
</dbReference>
<evidence type="ECO:0000256" key="5">
    <source>
        <dbReference type="PROSITE-ProRule" id="PRU00335"/>
    </source>
</evidence>
<feature type="domain" description="HTH tetR-type" evidence="7">
    <location>
        <begin position="65"/>
        <end position="125"/>
    </location>
</feature>
<dbReference type="PANTHER" id="PTHR30055">
    <property type="entry name" value="HTH-TYPE TRANSCRIPTIONAL REGULATOR RUTR"/>
    <property type="match status" value="1"/>
</dbReference>
<dbReference type="Proteomes" id="UP000290849">
    <property type="component" value="Unassembled WGS sequence"/>
</dbReference>
<feature type="DNA-binding region" description="H-T-H motif" evidence="5">
    <location>
        <begin position="88"/>
        <end position="107"/>
    </location>
</feature>
<evidence type="ECO:0000259" key="7">
    <source>
        <dbReference type="PROSITE" id="PS50977"/>
    </source>
</evidence>
<sequence length="252" mass="28007">MGGTGQVRRYRAAVGSASSMSGAARQGSGVCRYHMRTGATSLSSSSMAEKKPAAKKRGRPAVHRTPRKEEILETAARLFADEGYNSVSLQDIADAVGLSKTALYHYFDRKETILGTIVVTTVKELSEFVERAVAAHQSPQDRLAAFLEAQAEFFEQHQASFQVLLTRFANLREPKMRDIAVEWRVNYENTIRNIVHEGVTAGVFNAGSPNAVVRMVISSVYWLARWYRPSGKQTSREIAREYAEIILHGIVK</sequence>
<dbReference type="InterPro" id="IPR050109">
    <property type="entry name" value="HTH-type_TetR-like_transc_reg"/>
</dbReference>
<keyword evidence="9" id="KW-1185">Reference proteome</keyword>
<accession>A0A4Q1HMP1</accession>
<evidence type="ECO:0000256" key="2">
    <source>
        <dbReference type="ARBA" id="ARBA00023015"/>
    </source>
</evidence>
<dbReference type="InterPro" id="IPR009057">
    <property type="entry name" value="Homeodomain-like_sf"/>
</dbReference>
<dbReference type="PRINTS" id="PR00455">
    <property type="entry name" value="HTHTETR"/>
</dbReference>
<reference evidence="8 9" key="1">
    <citation type="journal article" date="2017" name="Int. J. Syst. Evol. Microbiol.">
        <title>Achromobacter aloeverae sp. nov., isolated from the root of Aloe vera (L.) Burm.f.</title>
        <authorList>
            <person name="Kuncharoen N."/>
            <person name="Muramatsu Y."/>
            <person name="Shibata C."/>
            <person name="Kamakura Y."/>
            <person name="Nakagawa Y."/>
            <person name="Tanasupawat S."/>
        </authorList>
    </citation>
    <scope>NUCLEOTIDE SEQUENCE [LARGE SCALE GENOMIC DNA]</scope>
    <source>
        <strain evidence="8 9">AVA-1</strain>
    </source>
</reference>
<dbReference type="SUPFAM" id="SSF46689">
    <property type="entry name" value="Homeodomain-like"/>
    <property type="match status" value="1"/>
</dbReference>
<proteinExistence type="predicted"/>
<organism evidence="8 9">
    <name type="scientific">Achromobacter aloeverae</name>
    <dbReference type="NCBI Taxonomy" id="1750518"/>
    <lineage>
        <taxon>Bacteria</taxon>
        <taxon>Pseudomonadati</taxon>
        <taxon>Pseudomonadota</taxon>
        <taxon>Betaproteobacteria</taxon>
        <taxon>Burkholderiales</taxon>
        <taxon>Alcaligenaceae</taxon>
        <taxon>Achromobacter</taxon>
    </lineage>
</organism>
<keyword evidence="4" id="KW-0804">Transcription</keyword>
<comment type="caution">
    <text evidence="8">The sequence shown here is derived from an EMBL/GenBank/DDBJ whole genome shotgun (WGS) entry which is preliminary data.</text>
</comment>
<evidence type="ECO:0000313" key="9">
    <source>
        <dbReference type="Proteomes" id="UP000290849"/>
    </source>
</evidence>
<dbReference type="AlphaFoldDB" id="A0A4Q1HMP1"/>
<evidence type="ECO:0000256" key="4">
    <source>
        <dbReference type="ARBA" id="ARBA00023163"/>
    </source>
</evidence>
<keyword evidence="2" id="KW-0805">Transcription regulation</keyword>
<protein>
    <recommendedName>
        <fullName evidence="7">HTH tetR-type domain-containing protein</fullName>
    </recommendedName>
</protein>
<feature type="region of interest" description="Disordered" evidence="6">
    <location>
        <begin position="41"/>
        <end position="66"/>
    </location>
</feature>
<dbReference type="OrthoDB" id="5293556at2"/>
<dbReference type="EMBL" id="PYAL01000001">
    <property type="protein sequence ID" value="RXN92238.1"/>
    <property type="molecule type" value="Genomic_DNA"/>
</dbReference>
<dbReference type="GO" id="GO:0003700">
    <property type="term" value="F:DNA-binding transcription factor activity"/>
    <property type="evidence" value="ECO:0007669"/>
    <property type="project" value="TreeGrafter"/>
</dbReference>
<keyword evidence="1" id="KW-0678">Repressor</keyword>
<dbReference type="InterPro" id="IPR041490">
    <property type="entry name" value="KstR2_TetR_C"/>
</dbReference>
<dbReference type="InterPro" id="IPR001647">
    <property type="entry name" value="HTH_TetR"/>
</dbReference>
<evidence type="ECO:0000256" key="3">
    <source>
        <dbReference type="ARBA" id="ARBA00023125"/>
    </source>
</evidence>
<keyword evidence="3 5" id="KW-0238">DNA-binding</keyword>
<evidence type="ECO:0000256" key="6">
    <source>
        <dbReference type="SAM" id="MobiDB-lite"/>
    </source>
</evidence>
<dbReference type="Pfam" id="PF17932">
    <property type="entry name" value="TetR_C_24"/>
    <property type="match status" value="1"/>
</dbReference>
<dbReference type="Gene3D" id="1.10.10.60">
    <property type="entry name" value="Homeodomain-like"/>
    <property type="match status" value="1"/>
</dbReference>
<name>A0A4Q1HMP1_9BURK</name>
<dbReference type="Pfam" id="PF00440">
    <property type="entry name" value="TetR_N"/>
    <property type="match status" value="1"/>
</dbReference>
<dbReference type="InterPro" id="IPR036271">
    <property type="entry name" value="Tet_transcr_reg_TetR-rel_C_sf"/>
</dbReference>
<dbReference type="SUPFAM" id="SSF48498">
    <property type="entry name" value="Tetracyclin repressor-like, C-terminal domain"/>
    <property type="match status" value="1"/>
</dbReference>
<evidence type="ECO:0000313" key="8">
    <source>
        <dbReference type="EMBL" id="RXN92238.1"/>
    </source>
</evidence>
<gene>
    <name evidence="8" type="ORF">C7R54_00255</name>
</gene>
<feature type="compositionally biased region" description="Basic residues" evidence="6">
    <location>
        <begin position="53"/>
        <end position="66"/>
    </location>
</feature>
<dbReference type="PANTHER" id="PTHR30055:SF175">
    <property type="entry name" value="HTH-TYPE TRANSCRIPTIONAL REPRESSOR KSTR2"/>
    <property type="match status" value="1"/>
</dbReference>